<dbReference type="InterPro" id="IPR036271">
    <property type="entry name" value="Tet_transcr_reg_TetR-rel_C_sf"/>
</dbReference>
<feature type="region of interest" description="Disordered" evidence="5">
    <location>
        <begin position="1"/>
        <end position="20"/>
    </location>
</feature>
<keyword evidence="2 4" id="KW-0238">DNA-binding</keyword>
<dbReference type="InterPro" id="IPR001647">
    <property type="entry name" value="HTH_TetR"/>
</dbReference>
<evidence type="ECO:0000256" key="2">
    <source>
        <dbReference type="ARBA" id="ARBA00023125"/>
    </source>
</evidence>
<name>A0ABP9D114_9ACTN</name>
<evidence type="ECO:0000256" key="5">
    <source>
        <dbReference type="SAM" id="MobiDB-lite"/>
    </source>
</evidence>
<feature type="DNA-binding region" description="H-T-H motif" evidence="4">
    <location>
        <begin position="47"/>
        <end position="66"/>
    </location>
</feature>
<gene>
    <name evidence="7" type="ORF">GCM10023220_68190</name>
</gene>
<dbReference type="SUPFAM" id="SSF46689">
    <property type="entry name" value="Homeodomain-like"/>
    <property type="match status" value="1"/>
</dbReference>
<dbReference type="SUPFAM" id="SSF48498">
    <property type="entry name" value="Tetracyclin repressor-like, C-terminal domain"/>
    <property type="match status" value="1"/>
</dbReference>
<dbReference type="InterPro" id="IPR009057">
    <property type="entry name" value="Homeodomain-like_sf"/>
</dbReference>
<dbReference type="PRINTS" id="PR00455">
    <property type="entry name" value="HTHTETR"/>
</dbReference>
<dbReference type="PROSITE" id="PS50977">
    <property type="entry name" value="HTH_TETR_2"/>
    <property type="match status" value="1"/>
</dbReference>
<dbReference type="Gene3D" id="1.10.357.10">
    <property type="entry name" value="Tetracycline Repressor, domain 2"/>
    <property type="match status" value="1"/>
</dbReference>
<keyword evidence="3" id="KW-0804">Transcription</keyword>
<feature type="compositionally biased region" description="Low complexity" evidence="5">
    <location>
        <begin position="1"/>
        <end position="10"/>
    </location>
</feature>
<keyword evidence="8" id="KW-1185">Reference proteome</keyword>
<dbReference type="RefSeq" id="WP_345624576.1">
    <property type="nucleotide sequence ID" value="NZ_BAABIG010000092.1"/>
</dbReference>
<dbReference type="Pfam" id="PF00440">
    <property type="entry name" value="TetR_N"/>
    <property type="match status" value="1"/>
</dbReference>
<reference evidence="8" key="1">
    <citation type="journal article" date="2019" name="Int. J. Syst. Evol. Microbiol.">
        <title>The Global Catalogue of Microorganisms (GCM) 10K type strain sequencing project: providing services to taxonomists for standard genome sequencing and annotation.</title>
        <authorList>
            <consortium name="The Broad Institute Genomics Platform"/>
            <consortium name="The Broad Institute Genome Sequencing Center for Infectious Disease"/>
            <person name="Wu L."/>
            <person name="Ma J."/>
        </authorList>
    </citation>
    <scope>NUCLEOTIDE SEQUENCE [LARGE SCALE GENOMIC DNA]</scope>
    <source>
        <strain evidence="8">JCM 18081</strain>
    </source>
</reference>
<dbReference type="PANTHER" id="PTHR30055:SF234">
    <property type="entry name" value="HTH-TYPE TRANSCRIPTIONAL REGULATOR BETI"/>
    <property type="match status" value="1"/>
</dbReference>
<comment type="caution">
    <text evidence="7">The sequence shown here is derived from an EMBL/GenBank/DDBJ whole genome shotgun (WGS) entry which is preliminary data.</text>
</comment>
<feature type="domain" description="HTH tetR-type" evidence="6">
    <location>
        <begin position="25"/>
        <end position="84"/>
    </location>
</feature>
<accession>A0ABP9D114</accession>
<evidence type="ECO:0000259" key="6">
    <source>
        <dbReference type="PROSITE" id="PS50977"/>
    </source>
</evidence>
<keyword evidence="1" id="KW-0805">Transcription regulation</keyword>
<dbReference type="PANTHER" id="PTHR30055">
    <property type="entry name" value="HTH-TYPE TRANSCRIPTIONAL REGULATOR RUTR"/>
    <property type="match status" value="1"/>
</dbReference>
<organism evidence="7 8">
    <name type="scientific">Streptomyces ziwulingensis</name>
    <dbReference type="NCBI Taxonomy" id="1045501"/>
    <lineage>
        <taxon>Bacteria</taxon>
        <taxon>Bacillati</taxon>
        <taxon>Actinomycetota</taxon>
        <taxon>Actinomycetes</taxon>
        <taxon>Kitasatosporales</taxon>
        <taxon>Streptomycetaceae</taxon>
        <taxon>Streptomyces</taxon>
    </lineage>
</organism>
<dbReference type="Proteomes" id="UP001501265">
    <property type="component" value="Unassembled WGS sequence"/>
</dbReference>
<proteinExistence type="predicted"/>
<evidence type="ECO:0000313" key="7">
    <source>
        <dbReference type="EMBL" id="GAA4824784.1"/>
    </source>
</evidence>
<evidence type="ECO:0000256" key="4">
    <source>
        <dbReference type="PROSITE-ProRule" id="PRU00335"/>
    </source>
</evidence>
<dbReference type="InterPro" id="IPR050109">
    <property type="entry name" value="HTH-type_TetR-like_transc_reg"/>
</dbReference>
<dbReference type="InterPro" id="IPR049445">
    <property type="entry name" value="TetR_SbtR-like_C"/>
</dbReference>
<protein>
    <submittedName>
        <fullName evidence="7">TetR/AcrR family transcriptional regulator</fullName>
    </submittedName>
</protein>
<sequence length="232" mass="25394">MAATGETATGTLGGTESGALRADARRNRERIVTAAREVFMTQGVDAPMDEVARRARVGKGTLYRRFPDRDVLLEAVALDIYERLTAMARQAVEEGTSAWGTLDRFLREWAAFRFGLANSPLCHPMRDALRVNRRLRDARDVWLGLFERMVTDAQEAGVLRRDVGCGDIVLFMDRIVQETGAPADVADTVPARLLELVLDALRVQPGSVLPGRAITGADLNRPVSVPGAHASR</sequence>
<dbReference type="EMBL" id="BAABIG010000092">
    <property type="protein sequence ID" value="GAA4824784.1"/>
    <property type="molecule type" value="Genomic_DNA"/>
</dbReference>
<evidence type="ECO:0000256" key="1">
    <source>
        <dbReference type="ARBA" id="ARBA00023015"/>
    </source>
</evidence>
<dbReference type="Pfam" id="PF21597">
    <property type="entry name" value="TetR_C_43"/>
    <property type="match status" value="1"/>
</dbReference>
<evidence type="ECO:0000313" key="8">
    <source>
        <dbReference type="Proteomes" id="UP001501265"/>
    </source>
</evidence>
<evidence type="ECO:0000256" key="3">
    <source>
        <dbReference type="ARBA" id="ARBA00023163"/>
    </source>
</evidence>